<evidence type="ECO:0000313" key="9">
    <source>
        <dbReference type="Proteomes" id="UP000199039"/>
    </source>
</evidence>
<dbReference type="Pfam" id="PF03253">
    <property type="entry name" value="UT"/>
    <property type="match status" value="1"/>
</dbReference>
<evidence type="ECO:0000313" key="8">
    <source>
        <dbReference type="EMBL" id="SDC14722.1"/>
    </source>
</evidence>
<feature type="transmembrane region" description="Helical" evidence="7">
    <location>
        <begin position="52"/>
        <end position="71"/>
    </location>
</feature>
<keyword evidence="6 7" id="KW-0472">Membrane</keyword>
<evidence type="ECO:0000256" key="2">
    <source>
        <dbReference type="ARBA" id="ARBA00005914"/>
    </source>
</evidence>
<keyword evidence="9" id="KW-1185">Reference proteome</keyword>
<feature type="transmembrane region" description="Helical" evidence="7">
    <location>
        <begin position="138"/>
        <end position="157"/>
    </location>
</feature>
<feature type="transmembrane region" description="Helical" evidence="7">
    <location>
        <begin position="108"/>
        <end position="126"/>
    </location>
</feature>
<dbReference type="PANTHER" id="PTHR10464:SF4">
    <property type="entry name" value="UREA TRANSPORTER"/>
    <property type="match status" value="1"/>
</dbReference>
<reference evidence="8 9" key="1">
    <citation type="submission" date="2016-09" db="EMBL/GenBank/DDBJ databases">
        <authorList>
            <person name="Capua I."/>
            <person name="De Benedictis P."/>
            <person name="Joannis T."/>
            <person name="Lombin L.H."/>
            <person name="Cattoli G."/>
        </authorList>
    </citation>
    <scope>NUCLEOTIDE SEQUENCE [LARGE SCALE GENOMIC DNA]</scope>
    <source>
        <strain evidence="8 9">ISLP-3</strain>
    </source>
</reference>
<evidence type="ECO:0000256" key="7">
    <source>
        <dbReference type="SAM" id="Phobius"/>
    </source>
</evidence>
<name>A0A1G6J769_9MICO</name>
<evidence type="ECO:0000256" key="5">
    <source>
        <dbReference type="ARBA" id="ARBA00022989"/>
    </source>
</evidence>
<dbReference type="InterPro" id="IPR029020">
    <property type="entry name" value="Ammonium/urea_transptr"/>
</dbReference>
<feature type="transmembrane region" description="Helical" evidence="7">
    <location>
        <begin position="232"/>
        <end position="253"/>
    </location>
</feature>
<feature type="transmembrane region" description="Helical" evidence="7">
    <location>
        <begin position="260"/>
        <end position="278"/>
    </location>
</feature>
<dbReference type="GO" id="GO:0005886">
    <property type="term" value="C:plasma membrane"/>
    <property type="evidence" value="ECO:0007669"/>
    <property type="project" value="UniProtKB-SubCell"/>
</dbReference>
<dbReference type="InterPro" id="IPR004937">
    <property type="entry name" value="Urea_transporter"/>
</dbReference>
<evidence type="ECO:0000256" key="3">
    <source>
        <dbReference type="ARBA" id="ARBA00022475"/>
    </source>
</evidence>
<feature type="transmembrane region" description="Helical" evidence="7">
    <location>
        <begin position="21"/>
        <end position="46"/>
    </location>
</feature>
<evidence type="ECO:0000256" key="1">
    <source>
        <dbReference type="ARBA" id="ARBA00004651"/>
    </source>
</evidence>
<keyword evidence="3" id="KW-1003">Cell membrane</keyword>
<dbReference type="Gene3D" id="1.10.3430.10">
    <property type="entry name" value="Ammonium transporter AmtB like domains"/>
    <property type="match status" value="1"/>
</dbReference>
<dbReference type="GO" id="GO:0015204">
    <property type="term" value="F:urea transmembrane transporter activity"/>
    <property type="evidence" value="ECO:0007669"/>
    <property type="project" value="InterPro"/>
</dbReference>
<feature type="transmembrane region" description="Helical" evidence="7">
    <location>
        <begin position="284"/>
        <end position="303"/>
    </location>
</feature>
<dbReference type="PANTHER" id="PTHR10464">
    <property type="entry name" value="UREA TRANSPORTER"/>
    <property type="match status" value="1"/>
</dbReference>
<comment type="subcellular location">
    <subcellularLocation>
        <location evidence="1">Cell membrane</location>
        <topology evidence="1">Multi-pass membrane protein</topology>
    </subcellularLocation>
</comment>
<proteinExistence type="inferred from homology"/>
<gene>
    <name evidence="8" type="ORF">SAMN05216410_1272</name>
</gene>
<dbReference type="STRING" id="1814289.SAMN05216410_1272"/>
<keyword evidence="5 7" id="KW-1133">Transmembrane helix</keyword>
<sequence length="309" mass="32591">MTTRRASRRGDLNVNVRWGPALADGIGQIFFQPVVWTGLAVLAAFVVADWRMAVLVVIGTVSSTLTGYLLGVAHKDIQVGQQGFCGALIGAAVFSALGTQWVAYPITIVAAALTAPVSLLVMWIFAHEPFKPLNLPSTTAPFCLLAGLMYTTTFSLHVASTSDIMDQSTISAFGKSILTNVSEVVLLNDVWAGALILLGLFLASWKVGVAAVLGSVVGSLCALALGEDITGVGSGLEGYSGVLTAIALAVVFLKGTWEPWVMAVIGAVMTALVTVWMHHVSGPVYTWPYILTTWALLAVAHVIPRLQRA</sequence>
<accession>A0A1G6J769</accession>
<dbReference type="Proteomes" id="UP000199039">
    <property type="component" value="Unassembled WGS sequence"/>
</dbReference>
<organism evidence="8 9">
    <name type="scientific">Sanguibacter gelidistatuariae</name>
    <dbReference type="NCBI Taxonomy" id="1814289"/>
    <lineage>
        <taxon>Bacteria</taxon>
        <taxon>Bacillati</taxon>
        <taxon>Actinomycetota</taxon>
        <taxon>Actinomycetes</taxon>
        <taxon>Micrococcales</taxon>
        <taxon>Sanguibacteraceae</taxon>
        <taxon>Sanguibacter</taxon>
    </lineage>
</organism>
<dbReference type="AlphaFoldDB" id="A0A1G6J769"/>
<comment type="similarity">
    <text evidence="2">Belongs to the urea transporter family.</text>
</comment>
<keyword evidence="4 7" id="KW-0812">Transmembrane</keyword>
<evidence type="ECO:0000256" key="4">
    <source>
        <dbReference type="ARBA" id="ARBA00022692"/>
    </source>
</evidence>
<evidence type="ECO:0000256" key="6">
    <source>
        <dbReference type="ARBA" id="ARBA00023136"/>
    </source>
</evidence>
<dbReference type="EMBL" id="FMYH01000002">
    <property type="protein sequence ID" value="SDC14722.1"/>
    <property type="molecule type" value="Genomic_DNA"/>
</dbReference>
<protein>
    <submittedName>
        <fullName evidence="8">Urea transporter</fullName>
    </submittedName>
</protein>